<organism evidence="1 2">
    <name type="scientific">Plasmodium vivax</name>
    <name type="common">malaria parasite P. vivax</name>
    <dbReference type="NCBI Taxonomy" id="5855"/>
    <lineage>
        <taxon>Eukaryota</taxon>
        <taxon>Sar</taxon>
        <taxon>Alveolata</taxon>
        <taxon>Apicomplexa</taxon>
        <taxon>Aconoidasida</taxon>
        <taxon>Haemosporida</taxon>
        <taxon>Plasmodiidae</taxon>
        <taxon>Plasmodium</taxon>
        <taxon>Plasmodium (Plasmodium)</taxon>
    </lineage>
</organism>
<dbReference type="VEuPathDB" id="PlasmoDB:PVPAM_060043100"/>
<gene>
    <name evidence="1" type="ORF">PVW1_140088800</name>
</gene>
<dbReference type="EMBL" id="CAJZCX010000003">
    <property type="protein sequence ID" value="CAG9472756.1"/>
    <property type="molecule type" value="Genomic_DNA"/>
</dbReference>
<accession>A0A8S4H5N1</accession>
<dbReference type="AlphaFoldDB" id="A0A8S4H5N1"/>
<sequence>MMEDEIFGYVKEFPNFESVISAEIKESDVAHKDRCEWFMNEYLKGYNADNGKFLTFCANTEKHSTDLAKKCEDHTKSIDKNIHKKLQILYKLYENFKKFKEETSKDSSNCKSGKLCAQEYETHEGTCKGNGNNSFCNELENFRVLFNNHLKSKNKCDNIEELPSFQGPSLAATISLPVTLMSAISFFSFITYKYTPLGSWINPKLVKKKRTINELLHESENRENISNMRQYNIAYNLS</sequence>
<evidence type="ECO:0000313" key="2">
    <source>
        <dbReference type="Proteomes" id="UP000779233"/>
    </source>
</evidence>
<comment type="caution">
    <text evidence="1">The sequence shown here is derived from an EMBL/GenBank/DDBJ whole genome shotgun (WGS) entry which is preliminary data.</text>
</comment>
<dbReference type="InterPro" id="IPR008780">
    <property type="entry name" value="Plasmodium_Vir"/>
</dbReference>
<dbReference type="Pfam" id="PF05795">
    <property type="entry name" value="Plasmodium_Vir"/>
    <property type="match status" value="1"/>
</dbReference>
<evidence type="ECO:0000313" key="1">
    <source>
        <dbReference type="EMBL" id="CAG9472756.1"/>
    </source>
</evidence>
<proteinExistence type="predicted"/>
<name>A0A8S4H5N1_PLAVI</name>
<dbReference type="Proteomes" id="UP000779233">
    <property type="component" value="Unassembled WGS sequence"/>
</dbReference>
<protein>
    <submittedName>
        <fullName evidence="1">(malaria parasite P. vivax) hypothetical protein</fullName>
    </submittedName>
</protein>
<reference evidence="1" key="1">
    <citation type="submission" date="2021-09" db="EMBL/GenBank/DDBJ databases">
        <authorList>
            <consortium name="Pathogen Informatics"/>
        </authorList>
    </citation>
    <scope>NUCLEOTIDE SEQUENCE</scope>
    <source>
        <strain evidence="1">PvW1</strain>
    </source>
</reference>